<evidence type="ECO:0000259" key="2">
    <source>
        <dbReference type="Pfam" id="PF18894"/>
    </source>
</evidence>
<keyword evidence="4" id="KW-1185">Reference proteome</keyword>
<dbReference type="Proteomes" id="UP000092713">
    <property type="component" value="Unassembled WGS sequence"/>
</dbReference>
<accession>A0A1A7C181</accession>
<sequence length="213" mass="23720">MKKTRSAPPAGSGRPVPPPEFTDPLNNRYLPAPEVLKWARATILTEGGALYNENHAHLEYADVQFLWAPQGFVKTGRTVLGQCEEVTFRCGPWQKGRQQQQMADWFGVVPDFLITLDASYCLTCSDAEFCALLEHELYHIAQEMDDFGAPAFNKYGLPKLCMRGHDVEEFIGVVRRYGASDDVQRMIDAAKTPPEVARINIARACGTCLLKAA</sequence>
<feature type="compositionally biased region" description="Low complexity" evidence="1">
    <location>
        <begin position="1"/>
        <end position="14"/>
    </location>
</feature>
<dbReference type="AlphaFoldDB" id="A0A1A7C181"/>
<dbReference type="PATRIC" id="fig|1747903.4.peg.1602"/>
<gene>
    <name evidence="3" type="ORF">ASR47_100521</name>
</gene>
<proteinExistence type="predicted"/>
<dbReference type="Pfam" id="PF18894">
    <property type="entry name" value="PhageMetallopep"/>
    <property type="match status" value="1"/>
</dbReference>
<dbReference type="EMBL" id="LOCQ01000058">
    <property type="protein sequence ID" value="OBV38068.1"/>
    <property type="molecule type" value="Genomic_DNA"/>
</dbReference>
<evidence type="ECO:0000313" key="4">
    <source>
        <dbReference type="Proteomes" id="UP000092713"/>
    </source>
</evidence>
<evidence type="ECO:0000313" key="3">
    <source>
        <dbReference type="EMBL" id="OBV38068.1"/>
    </source>
</evidence>
<reference evidence="3 4" key="1">
    <citation type="submission" date="2016-04" db="EMBL/GenBank/DDBJ databases">
        <title>Draft genome sequence of Janthinobacterium psychrotolerans sp. nov., isolated from freshwater sediments in Denmark.</title>
        <authorList>
            <person name="Gong X."/>
            <person name="Skrivergaard S."/>
            <person name="Korsgaard B.S."/>
            <person name="Schreiber L."/>
            <person name="Marshall I.P."/>
            <person name="Finster K."/>
            <person name="Schramm A."/>
        </authorList>
    </citation>
    <scope>NUCLEOTIDE SEQUENCE [LARGE SCALE GENOMIC DNA]</scope>
    <source>
        <strain evidence="3 4">S3-2</strain>
    </source>
</reference>
<dbReference type="RefSeq" id="WP_065308963.1">
    <property type="nucleotide sequence ID" value="NZ_LOCQ01000058.1"/>
</dbReference>
<protein>
    <recommendedName>
        <fullName evidence="2">Putative phage metallopeptidase domain-containing protein</fullName>
    </recommendedName>
</protein>
<comment type="caution">
    <text evidence="3">The sequence shown here is derived from an EMBL/GenBank/DDBJ whole genome shotgun (WGS) entry which is preliminary data.</text>
</comment>
<feature type="domain" description="Putative phage metallopeptidase" evidence="2">
    <location>
        <begin position="37"/>
        <end position="191"/>
    </location>
</feature>
<name>A0A1A7C181_9BURK</name>
<dbReference type="InterPro" id="IPR043998">
    <property type="entry name" value="Put_Metallopep"/>
</dbReference>
<dbReference type="STRING" id="1747903.ASR47_100521"/>
<organism evidence="3 4">
    <name type="scientific">Janthinobacterium psychrotolerans</name>
    <dbReference type="NCBI Taxonomy" id="1747903"/>
    <lineage>
        <taxon>Bacteria</taxon>
        <taxon>Pseudomonadati</taxon>
        <taxon>Pseudomonadota</taxon>
        <taxon>Betaproteobacteria</taxon>
        <taxon>Burkholderiales</taxon>
        <taxon>Oxalobacteraceae</taxon>
        <taxon>Janthinobacterium</taxon>
    </lineage>
</organism>
<evidence type="ECO:0000256" key="1">
    <source>
        <dbReference type="SAM" id="MobiDB-lite"/>
    </source>
</evidence>
<feature type="region of interest" description="Disordered" evidence="1">
    <location>
        <begin position="1"/>
        <end position="24"/>
    </location>
</feature>